<dbReference type="HOGENOM" id="CLU_1843344_0_0_10"/>
<reference evidence="1 2" key="1">
    <citation type="submission" date="2008-06" db="EMBL/GenBank/DDBJ databases">
        <title>Complete sequence of Chloroherpeton thalassium ATCC 35110.</title>
        <authorList>
            <consortium name="US DOE Joint Genome Institute"/>
            <person name="Lucas S."/>
            <person name="Copeland A."/>
            <person name="Lapidus A."/>
            <person name="Glavina del Rio T."/>
            <person name="Dalin E."/>
            <person name="Tice H."/>
            <person name="Bruce D."/>
            <person name="Goodwin L."/>
            <person name="Pitluck S."/>
            <person name="Schmutz J."/>
            <person name="Larimer F."/>
            <person name="Land M."/>
            <person name="Hauser L."/>
            <person name="Kyrpides N."/>
            <person name="Mikhailova N."/>
            <person name="Liu Z."/>
            <person name="Li T."/>
            <person name="Zhao F."/>
            <person name="Overmann J."/>
            <person name="Bryant D.A."/>
            <person name="Richardson P."/>
        </authorList>
    </citation>
    <scope>NUCLEOTIDE SEQUENCE [LARGE SCALE GENOMIC DNA]</scope>
    <source>
        <strain evidence="2">ATCC 35110 / GB-78</strain>
    </source>
</reference>
<dbReference type="InterPro" id="IPR020995">
    <property type="entry name" value="Chlorosome_envelope_CsmC"/>
</dbReference>
<dbReference type="Proteomes" id="UP000001208">
    <property type="component" value="Chromosome"/>
</dbReference>
<gene>
    <name evidence="1" type="ordered locus">Ctha_0291</name>
</gene>
<organism evidence="1 2">
    <name type="scientific">Chloroherpeton thalassium (strain ATCC 35110 / GB-78)</name>
    <dbReference type="NCBI Taxonomy" id="517418"/>
    <lineage>
        <taxon>Bacteria</taxon>
        <taxon>Pseudomonadati</taxon>
        <taxon>Chlorobiota</taxon>
        <taxon>Chlorobiia</taxon>
        <taxon>Chlorobiales</taxon>
        <taxon>Chloroherpetonaceae</taxon>
        <taxon>Chloroherpeton</taxon>
    </lineage>
</organism>
<keyword evidence="1" id="KW-0946">Virion</keyword>
<evidence type="ECO:0000313" key="1">
    <source>
        <dbReference type="EMBL" id="ACF12762.1"/>
    </source>
</evidence>
<dbReference type="AlphaFoldDB" id="B3QTL6"/>
<dbReference type="KEGG" id="cts:Ctha_0291"/>
<accession>B3QTL6</accession>
<dbReference type="RefSeq" id="WP_012498846.1">
    <property type="nucleotide sequence ID" value="NC_011026.1"/>
</dbReference>
<dbReference type="OrthoDB" id="597903at2"/>
<dbReference type="EMBL" id="CP001100">
    <property type="protein sequence ID" value="ACF12762.1"/>
    <property type="molecule type" value="Genomic_DNA"/>
</dbReference>
<proteinExistence type="predicted"/>
<sequence>MTEAYDKLRTQFKELPLTDRIAFIAEATVMTGQSALSDSMGLFGGVFENIGSSVDSIIKATGLSNSSNNVVSQTVERVAITVKDAGKAAGTIYKDVAKGVDDATGGIAKGLGDVTSQASEVVKNVTGTIQKTAAEVTSPKK</sequence>
<keyword evidence="2" id="KW-1185">Reference proteome</keyword>
<dbReference type="Pfam" id="PF11098">
    <property type="entry name" value="Chlorosome_CsmC"/>
    <property type="match status" value="1"/>
</dbReference>
<keyword evidence="1" id="KW-0261">Viral envelope protein</keyword>
<dbReference type="eggNOG" id="ENOG5032TX8">
    <property type="taxonomic scope" value="Bacteria"/>
</dbReference>
<dbReference type="STRING" id="517418.Ctha_0291"/>
<protein>
    <submittedName>
        <fullName evidence="1">Chlorosome envelope protein C</fullName>
    </submittedName>
</protein>
<evidence type="ECO:0000313" key="2">
    <source>
        <dbReference type="Proteomes" id="UP000001208"/>
    </source>
</evidence>
<name>B3QTL6_CHLT3</name>